<comment type="caution">
    <text evidence="2">The sequence shown here is derived from an EMBL/GenBank/DDBJ whole genome shotgun (WGS) entry which is preliminary data.</text>
</comment>
<dbReference type="EMBL" id="JBHMBW010000051">
    <property type="protein sequence ID" value="MFB9628981.1"/>
    <property type="molecule type" value="Genomic_DNA"/>
</dbReference>
<dbReference type="Proteomes" id="UP001589532">
    <property type="component" value="Unassembled WGS sequence"/>
</dbReference>
<proteinExistence type="predicted"/>
<evidence type="ECO:0000313" key="2">
    <source>
        <dbReference type="EMBL" id="MFB9628981.1"/>
    </source>
</evidence>
<dbReference type="Gene3D" id="1.10.1200.10">
    <property type="entry name" value="ACP-like"/>
    <property type="match status" value="1"/>
</dbReference>
<dbReference type="InterPro" id="IPR036736">
    <property type="entry name" value="ACP-like_sf"/>
</dbReference>
<gene>
    <name evidence="2" type="ORF">ACFFSA_38405</name>
</gene>
<evidence type="ECO:0000259" key="1">
    <source>
        <dbReference type="PROSITE" id="PS50075"/>
    </source>
</evidence>
<dbReference type="PROSITE" id="PS50075">
    <property type="entry name" value="CARRIER"/>
    <property type="match status" value="1"/>
</dbReference>
<keyword evidence="3" id="KW-1185">Reference proteome</keyword>
<feature type="domain" description="Carrier" evidence="1">
    <location>
        <begin position="4"/>
        <end position="80"/>
    </location>
</feature>
<dbReference type="Pfam" id="PF00550">
    <property type="entry name" value="PP-binding"/>
    <property type="match status" value="1"/>
</dbReference>
<dbReference type="InterPro" id="IPR009081">
    <property type="entry name" value="PP-bd_ACP"/>
</dbReference>
<dbReference type="SUPFAM" id="SSF47336">
    <property type="entry name" value="ACP-like"/>
    <property type="match status" value="1"/>
</dbReference>
<reference evidence="2 3" key="1">
    <citation type="submission" date="2024-09" db="EMBL/GenBank/DDBJ databases">
        <authorList>
            <person name="Sun Q."/>
            <person name="Mori K."/>
        </authorList>
    </citation>
    <scope>NUCLEOTIDE SEQUENCE [LARGE SCALE GENOMIC DNA]</scope>
    <source>
        <strain evidence="2 3">JCM 3143</strain>
    </source>
</reference>
<organism evidence="2 3">
    <name type="scientific">Nonomuraea helvata</name>
    <dbReference type="NCBI Taxonomy" id="37484"/>
    <lineage>
        <taxon>Bacteria</taxon>
        <taxon>Bacillati</taxon>
        <taxon>Actinomycetota</taxon>
        <taxon>Actinomycetes</taxon>
        <taxon>Streptosporangiales</taxon>
        <taxon>Streptosporangiaceae</taxon>
        <taxon>Nonomuraea</taxon>
    </lineage>
</organism>
<dbReference type="RefSeq" id="WP_344998888.1">
    <property type="nucleotide sequence ID" value="NZ_BAAAXV010000009.1"/>
</dbReference>
<sequence length="83" mass="8843">MKPQQARALIEQALAEVAPEADLTALPPDADFRDLLELDSLDFLSFVETLSDASGFRIEEDDYPALTTVTGAADFLAARAGSG</sequence>
<protein>
    <submittedName>
        <fullName evidence="2">Acyl carrier protein</fullName>
    </submittedName>
</protein>
<accession>A0ABV5SBC7</accession>
<evidence type="ECO:0000313" key="3">
    <source>
        <dbReference type="Proteomes" id="UP001589532"/>
    </source>
</evidence>
<name>A0ABV5SBC7_9ACTN</name>